<evidence type="ECO:0000313" key="5">
    <source>
        <dbReference type="Proteomes" id="UP001147653"/>
    </source>
</evidence>
<sequence>MTRRLLTAVLLCGFFAACGDDGPAVSAAPTATATAAGPVTLRNCGLEVRVEAPPQRAVALSQPATEILLALGLEDRIAGANARKDELLPAQQAGYAKVPKLPAEAVSFERVLKAEPDFAYSTFRWSFSDEGVAPREKFEQLGVPTYLSTSECTAQQSAQPKALTIDDVYAEITDVARIFGVEERGAQVVADLKQRMQTAAAGLKAEDVSLLWWYANPKTPYIAGCCGAPGIMTKALGATNANEANRALWPEISWEAILEMDPTVLVLADMKRSDEGAAAEEKIRLLESDPVASRLTAVREKRYIIVPAVEMDPGLRNVDGIEKVAAGLRELGL</sequence>
<evidence type="ECO:0000259" key="3">
    <source>
        <dbReference type="PROSITE" id="PS50983"/>
    </source>
</evidence>
<evidence type="ECO:0000313" key="4">
    <source>
        <dbReference type="EMBL" id="MDA0184388.1"/>
    </source>
</evidence>
<dbReference type="InterPro" id="IPR050902">
    <property type="entry name" value="ABC_Transporter_SBP"/>
</dbReference>
<dbReference type="PANTHER" id="PTHR30535">
    <property type="entry name" value="VITAMIN B12-BINDING PROTEIN"/>
    <property type="match status" value="1"/>
</dbReference>
<keyword evidence="2" id="KW-0732">Signal</keyword>
<dbReference type="SUPFAM" id="SSF53807">
    <property type="entry name" value="Helical backbone' metal receptor"/>
    <property type="match status" value="1"/>
</dbReference>
<dbReference type="PROSITE" id="PS51257">
    <property type="entry name" value="PROKAR_LIPOPROTEIN"/>
    <property type="match status" value="1"/>
</dbReference>
<proteinExistence type="inferred from homology"/>
<comment type="caution">
    <text evidence="4">The sequence shown here is derived from an EMBL/GenBank/DDBJ whole genome shotgun (WGS) entry which is preliminary data.</text>
</comment>
<dbReference type="EMBL" id="JAPDDP010000074">
    <property type="protein sequence ID" value="MDA0184388.1"/>
    <property type="molecule type" value="Genomic_DNA"/>
</dbReference>
<dbReference type="AlphaFoldDB" id="A0A9X3NDD8"/>
<dbReference type="Proteomes" id="UP001147653">
    <property type="component" value="Unassembled WGS sequence"/>
</dbReference>
<feature type="domain" description="Fe/B12 periplasmic-binding" evidence="3">
    <location>
        <begin position="56"/>
        <end position="333"/>
    </location>
</feature>
<dbReference type="Pfam" id="PF01497">
    <property type="entry name" value="Peripla_BP_2"/>
    <property type="match status" value="1"/>
</dbReference>
<feature type="signal peptide" evidence="2">
    <location>
        <begin position="1"/>
        <end position="19"/>
    </location>
</feature>
<accession>A0A9X3NDD8</accession>
<dbReference type="PROSITE" id="PS50983">
    <property type="entry name" value="FE_B12_PBP"/>
    <property type="match status" value="1"/>
</dbReference>
<dbReference type="Gene3D" id="3.40.50.1980">
    <property type="entry name" value="Nitrogenase molybdenum iron protein domain"/>
    <property type="match status" value="2"/>
</dbReference>
<organism evidence="4 5">
    <name type="scientific">Solirubrobacter phytolaccae</name>
    <dbReference type="NCBI Taxonomy" id="1404360"/>
    <lineage>
        <taxon>Bacteria</taxon>
        <taxon>Bacillati</taxon>
        <taxon>Actinomycetota</taxon>
        <taxon>Thermoleophilia</taxon>
        <taxon>Solirubrobacterales</taxon>
        <taxon>Solirubrobacteraceae</taxon>
        <taxon>Solirubrobacter</taxon>
    </lineage>
</organism>
<dbReference type="PANTHER" id="PTHR30535:SF7">
    <property type="entry name" value="IRON(III) DICITRATE-BINDING PROTEIN"/>
    <property type="match status" value="1"/>
</dbReference>
<keyword evidence="5" id="KW-1185">Reference proteome</keyword>
<comment type="similarity">
    <text evidence="1">Belongs to the bacterial solute-binding protein 8 family.</text>
</comment>
<dbReference type="RefSeq" id="WP_270028839.1">
    <property type="nucleotide sequence ID" value="NZ_JAPDDP010000074.1"/>
</dbReference>
<gene>
    <name evidence="4" type="ORF">OJ997_29055</name>
</gene>
<name>A0A9X3NDD8_9ACTN</name>
<evidence type="ECO:0000256" key="1">
    <source>
        <dbReference type="ARBA" id="ARBA00008814"/>
    </source>
</evidence>
<evidence type="ECO:0000256" key="2">
    <source>
        <dbReference type="SAM" id="SignalP"/>
    </source>
</evidence>
<protein>
    <submittedName>
        <fullName evidence="4">ABC transporter substrate-binding protein</fullName>
    </submittedName>
</protein>
<feature type="chain" id="PRO_5040909087" evidence="2">
    <location>
        <begin position="20"/>
        <end position="333"/>
    </location>
</feature>
<dbReference type="InterPro" id="IPR002491">
    <property type="entry name" value="ABC_transptr_periplasmic_BD"/>
</dbReference>
<reference evidence="4" key="1">
    <citation type="submission" date="2022-10" db="EMBL/GenBank/DDBJ databases">
        <title>The WGS of Solirubrobacter phytolaccae KCTC 29190.</title>
        <authorList>
            <person name="Jiang Z."/>
        </authorList>
    </citation>
    <scope>NUCLEOTIDE SEQUENCE</scope>
    <source>
        <strain evidence="4">KCTC 29190</strain>
    </source>
</reference>